<name>A0A2S8HPM5_9PSED</name>
<feature type="compositionally biased region" description="Low complexity" evidence="1">
    <location>
        <begin position="1"/>
        <end position="10"/>
    </location>
</feature>
<dbReference type="AlphaFoldDB" id="A0A2S8HPM5"/>
<reference evidence="2 3" key="1">
    <citation type="submission" date="2018-02" db="EMBL/GenBank/DDBJ databases">
        <title>Draft genome sequencing of Pseudomonas frederiksbergensis 11-D3.</title>
        <authorList>
            <person name="Zheng B.-X."/>
        </authorList>
    </citation>
    <scope>NUCLEOTIDE SEQUENCE [LARGE SCALE GENOMIC DNA]</scope>
    <source>
        <strain evidence="2 3">11-D3</strain>
    </source>
</reference>
<gene>
    <name evidence="2" type="ORF">C5612_10070</name>
</gene>
<protein>
    <submittedName>
        <fullName evidence="2">Uncharacterized protein</fullName>
    </submittedName>
</protein>
<dbReference type="EMBL" id="PUIN01000005">
    <property type="protein sequence ID" value="PQP04335.1"/>
    <property type="molecule type" value="Genomic_DNA"/>
</dbReference>
<proteinExistence type="predicted"/>
<dbReference type="Proteomes" id="UP000239687">
    <property type="component" value="Unassembled WGS sequence"/>
</dbReference>
<feature type="region of interest" description="Disordered" evidence="1">
    <location>
        <begin position="1"/>
        <end position="34"/>
    </location>
</feature>
<evidence type="ECO:0000256" key="1">
    <source>
        <dbReference type="SAM" id="MobiDB-lite"/>
    </source>
</evidence>
<evidence type="ECO:0000313" key="3">
    <source>
        <dbReference type="Proteomes" id="UP000239687"/>
    </source>
</evidence>
<accession>A0A2S8HPM5</accession>
<sequence>MSAARSSRASPLPQFDQVPHRNAVECGSGLARERARPANRSLKIEIMTSNSTHKTNNFFIFQCVNRLARNSL</sequence>
<comment type="caution">
    <text evidence="2">The sequence shown here is derived from an EMBL/GenBank/DDBJ whole genome shotgun (WGS) entry which is preliminary data.</text>
</comment>
<organism evidence="2 3">
    <name type="scientific">Pseudomonas frederiksbergensis</name>
    <dbReference type="NCBI Taxonomy" id="104087"/>
    <lineage>
        <taxon>Bacteria</taxon>
        <taxon>Pseudomonadati</taxon>
        <taxon>Pseudomonadota</taxon>
        <taxon>Gammaproteobacteria</taxon>
        <taxon>Pseudomonadales</taxon>
        <taxon>Pseudomonadaceae</taxon>
        <taxon>Pseudomonas</taxon>
    </lineage>
</organism>
<evidence type="ECO:0000313" key="2">
    <source>
        <dbReference type="EMBL" id="PQP04335.1"/>
    </source>
</evidence>